<evidence type="ECO:0000313" key="11">
    <source>
        <dbReference type="EMBL" id="MBD8525948.1"/>
    </source>
</evidence>
<feature type="active site" description="Nucleophile" evidence="9">
    <location>
        <position position="116"/>
    </location>
</feature>
<dbReference type="PANTHER" id="PTHR10173">
    <property type="entry name" value="METHIONINE SULFOXIDE REDUCTASE"/>
    <property type="match status" value="1"/>
</dbReference>
<dbReference type="GO" id="GO:0008270">
    <property type="term" value="F:zinc ion binding"/>
    <property type="evidence" value="ECO:0007669"/>
    <property type="project" value="UniProtKB-UniRule"/>
</dbReference>
<dbReference type="Pfam" id="PF01641">
    <property type="entry name" value="SelR"/>
    <property type="match status" value="1"/>
</dbReference>
<comment type="caution">
    <text evidence="11">The sequence shown here is derived from an EMBL/GenBank/DDBJ whole genome shotgun (WGS) entry which is preliminary data.</text>
</comment>
<evidence type="ECO:0000256" key="2">
    <source>
        <dbReference type="ARBA" id="ARBA00012499"/>
    </source>
</evidence>
<dbReference type="GO" id="GO:0006979">
    <property type="term" value="P:response to oxidative stress"/>
    <property type="evidence" value="ECO:0007669"/>
    <property type="project" value="InterPro"/>
</dbReference>
<dbReference type="PROSITE" id="PS51790">
    <property type="entry name" value="MSRB"/>
    <property type="match status" value="1"/>
</dbReference>
<evidence type="ECO:0000256" key="3">
    <source>
        <dbReference type="ARBA" id="ARBA00021130"/>
    </source>
</evidence>
<dbReference type="InterPro" id="IPR028427">
    <property type="entry name" value="Met_Sox_Rdtase_MsrB"/>
</dbReference>
<evidence type="ECO:0000259" key="10">
    <source>
        <dbReference type="PROSITE" id="PS51790"/>
    </source>
</evidence>
<evidence type="ECO:0000313" key="12">
    <source>
        <dbReference type="Proteomes" id="UP000613768"/>
    </source>
</evidence>
<keyword evidence="5 9" id="KW-0862">Zinc</keyword>
<keyword evidence="12" id="KW-1185">Reference proteome</keyword>
<dbReference type="NCBIfam" id="TIGR00357">
    <property type="entry name" value="peptide-methionine (R)-S-oxide reductase MsrB"/>
    <property type="match status" value="1"/>
</dbReference>
<dbReference type="PANTHER" id="PTHR10173:SF52">
    <property type="entry name" value="METHIONINE-R-SULFOXIDE REDUCTASE B1"/>
    <property type="match status" value="1"/>
</dbReference>
<evidence type="ECO:0000256" key="7">
    <source>
        <dbReference type="ARBA" id="ARBA00048488"/>
    </source>
</evidence>
<dbReference type="SUPFAM" id="SSF51316">
    <property type="entry name" value="Mss4-like"/>
    <property type="match status" value="1"/>
</dbReference>
<protein>
    <recommendedName>
        <fullName evidence="3 9">Peptide methionine sulfoxide reductase MsrB</fullName>
        <ecNumber evidence="2 9">1.8.4.12</ecNumber>
    </recommendedName>
    <alternativeName>
        <fullName evidence="8 9">Peptide-methionine (R)-S-oxide reductase</fullName>
    </alternativeName>
</protein>
<dbReference type="Proteomes" id="UP000613768">
    <property type="component" value="Unassembled WGS sequence"/>
</dbReference>
<dbReference type="EC" id="1.8.4.12" evidence="2 9"/>
<evidence type="ECO:0000256" key="6">
    <source>
        <dbReference type="ARBA" id="ARBA00023002"/>
    </source>
</evidence>
<comment type="similarity">
    <text evidence="1 9">Belongs to the MsrB Met sulfoxide reductase family.</text>
</comment>
<feature type="binding site" evidence="9">
    <location>
        <position position="96"/>
    </location>
    <ligand>
        <name>Zn(2+)</name>
        <dbReference type="ChEBI" id="CHEBI:29105"/>
    </ligand>
</feature>
<accession>A0AAW3ZIP1</accession>
<dbReference type="GO" id="GO:0033743">
    <property type="term" value="F:peptide-methionine (R)-S-oxide reductase activity"/>
    <property type="evidence" value="ECO:0007669"/>
    <property type="project" value="UniProtKB-UniRule"/>
</dbReference>
<feature type="binding site" evidence="9">
    <location>
        <position position="44"/>
    </location>
    <ligand>
        <name>Zn(2+)</name>
        <dbReference type="ChEBI" id="CHEBI:29105"/>
    </ligand>
</feature>
<comment type="catalytic activity">
    <reaction evidence="7 9">
        <text>L-methionyl-[protein] + [thioredoxin]-disulfide + H2O = L-methionyl-(R)-S-oxide-[protein] + [thioredoxin]-dithiol</text>
        <dbReference type="Rhea" id="RHEA:24164"/>
        <dbReference type="Rhea" id="RHEA-COMP:10698"/>
        <dbReference type="Rhea" id="RHEA-COMP:10700"/>
        <dbReference type="Rhea" id="RHEA-COMP:12313"/>
        <dbReference type="Rhea" id="RHEA-COMP:12314"/>
        <dbReference type="ChEBI" id="CHEBI:15377"/>
        <dbReference type="ChEBI" id="CHEBI:16044"/>
        <dbReference type="ChEBI" id="CHEBI:29950"/>
        <dbReference type="ChEBI" id="CHEBI:45764"/>
        <dbReference type="ChEBI" id="CHEBI:50058"/>
        <dbReference type="EC" id="1.8.4.12"/>
    </reaction>
</comment>
<dbReference type="GO" id="GO:0005737">
    <property type="term" value="C:cytoplasm"/>
    <property type="evidence" value="ECO:0007669"/>
    <property type="project" value="TreeGrafter"/>
</dbReference>
<dbReference type="RefSeq" id="WP_192029370.1">
    <property type="nucleotide sequence ID" value="NZ_JACYTR010000015.1"/>
</dbReference>
<keyword evidence="4 9" id="KW-0479">Metal-binding</keyword>
<dbReference type="InterPro" id="IPR011057">
    <property type="entry name" value="Mss4-like_sf"/>
</dbReference>
<evidence type="ECO:0000256" key="8">
    <source>
        <dbReference type="ARBA" id="ARBA00075819"/>
    </source>
</evidence>
<feature type="domain" description="MsrB" evidence="10">
    <location>
        <begin position="5"/>
        <end position="127"/>
    </location>
</feature>
<dbReference type="InterPro" id="IPR002579">
    <property type="entry name" value="Met_Sox_Rdtase_MsrB_dom"/>
</dbReference>
<sequence length="131" mass="14986">MSKTEEQWKAELTPEQYAVCRCSATERAFTGKYWDHKADGHYLCVACHAELFDSTHKYDSGSGWPSYWQPLNKAAVSEHFDESHGMRRVEVRCARCDSHLGHVFPDGPKPTGLRYCINSAALEFRSRDQVD</sequence>
<comment type="cofactor">
    <cofactor evidence="9">
        <name>Zn(2+)</name>
        <dbReference type="ChEBI" id="CHEBI:29105"/>
    </cofactor>
    <text evidence="9">Binds 1 zinc ion per subunit. The zinc ion is important for the structural integrity of the protein.</text>
</comment>
<gene>
    <name evidence="9 11" type="primary">msrB</name>
    <name evidence="11" type="ORF">IFO71_09345</name>
</gene>
<dbReference type="FunFam" id="2.170.150.20:FF:000001">
    <property type="entry name" value="Peptide methionine sulfoxide reductase MsrB"/>
    <property type="match status" value="1"/>
</dbReference>
<feature type="binding site" evidence="9">
    <location>
        <position position="47"/>
    </location>
    <ligand>
        <name>Zn(2+)</name>
        <dbReference type="ChEBI" id="CHEBI:29105"/>
    </ligand>
</feature>
<feature type="binding site" evidence="9">
    <location>
        <position position="93"/>
    </location>
    <ligand>
        <name>Zn(2+)</name>
        <dbReference type="ChEBI" id="CHEBI:29105"/>
    </ligand>
</feature>
<reference evidence="11 12" key="1">
    <citation type="submission" date="2020-09" db="EMBL/GenBank/DDBJ databases">
        <title>Pseudoxanthomonas sp. CAU 1598 isolated from sand of Yaerae Beach.</title>
        <authorList>
            <person name="Kim W."/>
        </authorList>
    </citation>
    <scope>NUCLEOTIDE SEQUENCE [LARGE SCALE GENOMIC DNA]</scope>
    <source>
        <strain evidence="11 12">CAU 1598</strain>
    </source>
</reference>
<evidence type="ECO:0000256" key="1">
    <source>
        <dbReference type="ARBA" id="ARBA00007174"/>
    </source>
</evidence>
<dbReference type="EMBL" id="JACYTR010000015">
    <property type="protein sequence ID" value="MBD8525948.1"/>
    <property type="molecule type" value="Genomic_DNA"/>
</dbReference>
<name>A0AAW3ZIP1_9GAMM</name>
<proteinExistence type="inferred from homology"/>
<evidence type="ECO:0000256" key="9">
    <source>
        <dbReference type="HAMAP-Rule" id="MF_01400"/>
    </source>
</evidence>
<dbReference type="GO" id="GO:0030091">
    <property type="term" value="P:protein repair"/>
    <property type="evidence" value="ECO:0007669"/>
    <property type="project" value="InterPro"/>
</dbReference>
<dbReference type="AlphaFoldDB" id="A0AAW3ZIP1"/>
<evidence type="ECO:0000256" key="5">
    <source>
        <dbReference type="ARBA" id="ARBA00022833"/>
    </source>
</evidence>
<dbReference type="HAMAP" id="MF_01400">
    <property type="entry name" value="MsrB"/>
    <property type="match status" value="1"/>
</dbReference>
<evidence type="ECO:0000256" key="4">
    <source>
        <dbReference type="ARBA" id="ARBA00022723"/>
    </source>
</evidence>
<keyword evidence="6 9" id="KW-0560">Oxidoreductase</keyword>
<dbReference type="Gene3D" id="2.170.150.20">
    <property type="entry name" value="Peptide methionine sulfoxide reductase"/>
    <property type="match status" value="1"/>
</dbReference>
<organism evidence="11 12">
    <name type="scientific">Pseudomarimonas arenosa</name>
    <dbReference type="NCBI Taxonomy" id="2774145"/>
    <lineage>
        <taxon>Bacteria</taxon>
        <taxon>Pseudomonadati</taxon>
        <taxon>Pseudomonadota</taxon>
        <taxon>Gammaproteobacteria</taxon>
        <taxon>Lysobacterales</taxon>
        <taxon>Lysobacteraceae</taxon>
        <taxon>Pseudomarimonas</taxon>
    </lineage>
</organism>